<evidence type="ECO:0000259" key="9">
    <source>
        <dbReference type="PROSITE" id="PS51755"/>
    </source>
</evidence>
<evidence type="ECO:0000256" key="7">
    <source>
        <dbReference type="PROSITE-ProRule" id="PRU01091"/>
    </source>
</evidence>
<comment type="caution">
    <text evidence="10">The sequence shown here is derived from an EMBL/GenBank/DDBJ whole genome shotgun (WGS) entry which is preliminary data.</text>
</comment>
<proteinExistence type="predicted"/>
<evidence type="ECO:0000256" key="3">
    <source>
        <dbReference type="ARBA" id="ARBA00023015"/>
    </source>
</evidence>
<dbReference type="OrthoDB" id="152576at2"/>
<dbReference type="Gene3D" id="3.40.50.2300">
    <property type="match status" value="1"/>
</dbReference>
<evidence type="ECO:0000256" key="6">
    <source>
        <dbReference type="PROSITE-ProRule" id="PRU00169"/>
    </source>
</evidence>
<dbReference type="GO" id="GO:0032993">
    <property type="term" value="C:protein-DNA complex"/>
    <property type="evidence" value="ECO:0007669"/>
    <property type="project" value="TreeGrafter"/>
</dbReference>
<name>A0A328VDK6_9CHLR</name>
<dbReference type="SMART" id="SM00448">
    <property type="entry name" value="REC"/>
    <property type="match status" value="1"/>
</dbReference>
<dbReference type="SMART" id="SM00862">
    <property type="entry name" value="Trans_reg_C"/>
    <property type="match status" value="1"/>
</dbReference>
<dbReference type="GO" id="GO:0006355">
    <property type="term" value="P:regulation of DNA-templated transcription"/>
    <property type="evidence" value="ECO:0007669"/>
    <property type="project" value="InterPro"/>
</dbReference>
<dbReference type="CDD" id="cd00383">
    <property type="entry name" value="trans_reg_C"/>
    <property type="match status" value="1"/>
</dbReference>
<keyword evidence="11" id="KW-1185">Reference proteome</keyword>
<dbReference type="EMBL" id="MCIF01000002">
    <property type="protein sequence ID" value="RAQ94062.1"/>
    <property type="molecule type" value="Genomic_DNA"/>
</dbReference>
<dbReference type="InterPro" id="IPR036388">
    <property type="entry name" value="WH-like_DNA-bd_sf"/>
</dbReference>
<feature type="DNA-binding region" description="OmpR/PhoB-type" evidence="7">
    <location>
        <begin position="124"/>
        <end position="223"/>
    </location>
</feature>
<sequence>MQLLIVEDEAKLRQLLRRGLLEECYTVDTAADGEEALYKIETYTYDLVLLDLVLPGRDGLSVCQAIRQRHPQLPIIVLTARDGIPDKVQGLDAGADDYLTKPFSFAELTARIRAVLRRGAQTRAPVLRMGDLSLDPATRAVRRGGQLLSLTPREYALLEYFLRHPHQVLTKTELLEHVWDYHYEGLSNVVETYVRYLRQKLRVRPDAPELLHTIRGMGYVLREGEPCLAEPESSSL</sequence>
<dbReference type="InterPro" id="IPR001789">
    <property type="entry name" value="Sig_transdc_resp-reg_receiver"/>
</dbReference>
<feature type="domain" description="Response regulatory" evidence="8">
    <location>
        <begin position="2"/>
        <end position="116"/>
    </location>
</feature>
<dbReference type="InterPro" id="IPR011006">
    <property type="entry name" value="CheY-like_superfamily"/>
</dbReference>
<keyword evidence="1 6" id="KW-0597">Phosphoprotein</keyword>
<keyword evidence="3" id="KW-0805">Transcription regulation</keyword>
<dbReference type="FunFam" id="1.10.10.10:FF:000005">
    <property type="entry name" value="Two-component system response regulator"/>
    <property type="match status" value="1"/>
</dbReference>
<organism evidence="10 11">
    <name type="scientific">Thermogemmatispora tikiterensis</name>
    <dbReference type="NCBI Taxonomy" id="1825093"/>
    <lineage>
        <taxon>Bacteria</taxon>
        <taxon>Bacillati</taxon>
        <taxon>Chloroflexota</taxon>
        <taxon>Ktedonobacteria</taxon>
        <taxon>Thermogemmatisporales</taxon>
        <taxon>Thermogemmatisporaceae</taxon>
        <taxon>Thermogemmatispora</taxon>
    </lineage>
</organism>
<dbReference type="FunFam" id="3.40.50.2300:FF:000001">
    <property type="entry name" value="DNA-binding response regulator PhoB"/>
    <property type="match status" value="1"/>
</dbReference>
<dbReference type="AlphaFoldDB" id="A0A328VDK6"/>
<dbReference type="PANTHER" id="PTHR48111">
    <property type="entry name" value="REGULATOR OF RPOS"/>
    <property type="match status" value="1"/>
</dbReference>
<dbReference type="InterPro" id="IPR039420">
    <property type="entry name" value="WalR-like"/>
</dbReference>
<dbReference type="Pfam" id="PF00486">
    <property type="entry name" value="Trans_reg_C"/>
    <property type="match status" value="1"/>
</dbReference>
<keyword evidence="5" id="KW-0804">Transcription</keyword>
<dbReference type="PROSITE" id="PS51755">
    <property type="entry name" value="OMPR_PHOB"/>
    <property type="match status" value="1"/>
</dbReference>
<evidence type="ECO:0000259" key="8">
    <source>
        <dbReference type="PROSITE" id="PS50110"/>
    </source>
</evidence>
<feature type="domain" description="OmpR/PhoB-type" evidence="9">
    <location>
        <begin position="124"/>
        <end position="223"/>
    </location>
</feature>
<reference evidence="10 11" key="1">
    <citation type="submission" date="2016-08" db="EMBL/GenBank/DDBJ databases">
        <title>Analysis of Carbohydrate Active Enzymes in Thermogemmatispora T81 Reveals Carbohydrate Degradation Ability.</title>
        <authorList>
            <person name="Tomazini A."/>
            <person name="Lal S."/>
            <person name="Stott M."/>
            <person name="Henrissat B."/>
            <person name="Polikarpov I."/>
            <person name="Sparling R."/>
            <person name="Levin D.B."/>
        </authorList>
    </citation>
    <scope>NUCLEOTIDE SEQUENCE [LARGE SCALE GENOMIC DNA]</scope>
    <source>
        <strain evidence="10 11">T81</strain>
    </source>
</reference>
<dbReference type="PANTHER" id="PTHR48111:SF1">
    <property type="entry name" value="TWO-COMPONENT RESPONSE REGULATOR ORR33"/>
    <property type="match status" value="1"/>
</dbReference>
<keyword evidence="4 7" id="KW-0238">DNA-binding</keyword>
<dbReference type="Proteomes" id="UP000248706">
    <property type="component" value="Unassembled WGS sequence"/>
</dbReference>
<protein>
    <submittedName>
        <fullName evidence="10">DNA-binding response regulator</fullName>
    </submittedName>
</protein>
<dbReference type="Gene3D" id="1.10.10.10">
    <property type="entry name" value="Winged helix-like DNA-binding domain superfamily/Winged helix DNA-binding domain"/>
    <property type="match status" value="1"/>
</dbReference>
<evidence type="ECO:0000313" key="11">
    <source>
        <dbReference type="Proteomes" id="UP000248706"/>
    </source>
</evidence>
<evidence type="ECO:0000313" key="10">
    <source>
        <dbReference type="EMBL" id="RAQ94062.1"/>
    </source>
</evidence>
<keyword evidence="2" id="KW-0902">Two-component regulatory system</keyword>
<dbReference type="SUPFAM" id="SSF52172">
    <property type="entry name" value="CheY-like"/>
    <property type="match status" value="1"/>
</dbReference>
<evidence type="ECO:0000256" key="1">
    <source>
        <dbReference type="ARBA" id="ARBA00022553"/>
    </source>
</evidence>
<gene>
    <name evidence="10" type="ORF">A4R35_00860</name>
</gene>
<dbReference type="InterPro" id="IPR001867">
    <property type="entry name" value="OmpR/PhoB-type_DNA-bd"/>
</dbReference>
<accession>A0A328VDK6</accession>
<dbReference type="Pfam" id="PF00072">
    <property type="entry name" value="Response_reg"/>
    <property type="match status" value="1"/>
</dbReference>
<dbReference type="GO" id="GO:0000156">
    <property type="term" value="F:phosphorelay response regulator activity"/>
    <property type="evidence" value="ECO:0007669"/>
    <property type="project" value="TreeGrafter"/>
</dbReference>
<dbReference type="Gene3D" id="6.10.250.690">
    <property type="match status" value="1"/>
</dbReference>
<dbReference type="RefSeq" id="WP_112425655.1">
    <property type="nucleotide sequence ID" value="NZ_MCIF01000002.1"/>
</dbReference>
<feature type="modified residue" description="4-aspartylphosphate" evidence="6">
    <location>
        <position position="51"/>
    </location>
</feature>
<evidence type="ECO:0000256" key="4">
    <source>
        <dbReference type="ARBA" id="ARBA00023125"/>
    </source>
</evidence>
<evidence type="ECO:0000256" key="5">
    <source>
        <dbReference type="ARBA" id="ARBA00023163"/>
    </source>
</evidence>
<dbReference type="GO" id="GO:0005829">
    <property type="term" value="C:cytosol"/>
    <property type="evidence" value="ECO:0007669"/>
    <property type="project" value="TreeGrafter"/>
</dbReference>
<evidence type="ECO:0000256" key="2">
    <source>
        <dbReference type="ARBA" id="ARBA00023012"/>
    </source>
</evidence>
<dbReference type="PROSITE" id="PS50110">
    <property type="entry name" value="RESPONSE_REGULATORY"/>
    <property type="match status" value="1"/>
</dbReference>
<dbReference type="GO" id="GO:0000976">
    <property type="term" value="F:transcription cis-regulatory region binding"/>
    <property type="evidence" value="ECO:0007669"/>
    <property type="project" value="TreeGrafter"/>
</dbReference>